<protein>
    <recommendedName>
        <fullName evidence="5">Chromosome segregation ATPase-like protein</fullName>
    </recommendedName>
</protein>
<accession>F7Y1W4</accession>
<evidence type="ECO:0000256" key="2">
    <source>
        <dbReference type="SAM" id="MobiDB-lite"/>
    </source>
</evidence>
<proteinExistence type="predicted"/>
<dbReference type="AlphaFoldDB" id="F7Y1W4"/>
<dbReference type="Proteomes" id="UP000001623">
    <property type="component" value="Chromosome"/>
</dbReference>
<feature type="region of interest" description="Disordered" evidence="2">
    <location>
        <begin position="257"/>
        <end position="302"/>
    </location>
</feature>
<dbReference type="HOGENOM" id="CLU_857391_0_0_5"/>
<reference evidence="3 4" key="1">
    <citation type="submission" date="2010-10" db="EMBL/GenBank/DDBJ databases">
        <title>Complete sequence of Mesorhizobium opportunistum WSM2075.</title>
        <authorList>
            <consortium name="US DOE Joint Genome Institute"/>
            <person name="Lucas S."/>
            <person name="Copeland A."/>
            <person name="Lapidus A."/>
            <person name="Cheng J.-F."/>
            <person name="Bruce D."/>
            <person name="Goodwin L."/>
            <person name="Pitluck S."/>
            <person name="Chertkov O."/>
            <person name="Misra M."/>
            <person name="Detter J.C."/>
            <person name="Han C."/>
            <person name="Tapia R."/>
            <person name="Land M."/>
            <person name="Hauser L."/>
            <person name="Kyrpides N."/>
            <person name="Ovchinnikova G."/>
            <person name="Mavrommatis K.M."/>
            <person name="Tiwari R.P."/>
            <person name="Howieson J.G."/>
            <person name="O'Hara G.W."/>
            <person name="Nandasena K.G."/>
            <person name="Woyke T."/>
        </authorList>
    </citation>
    <scope>NUCLEOTIDE SEQUENCE [LARGE SCALE GENOMIC DNA]</scope>
    <source>
        <strain evidence="4">LMG 24607 / HAMBI 3007 / WSM2075</strain>
    </source>
</reference>
<name>F7Y1W4_MESOW</name>
<feature type="coiled-coil region" evidence="1">
    <location>
        <begin position="53"/>
        <end position="195"/>
    </location>
</feature>
<evidence type="ECO:0000313" key="3">
    <source>
        <dbReference type="EMBL" id="AEH86020.1"/>
    </source>
</evidence>
<dbReference type="EMBL" id="CP002279">
    <property type="protein sequence ID" value="AEH86020.1"/>
    <property type="molecule type" value="Genomic_DNA"/>
</dbReference>
<sequence length="324" mass="35277">MAATNAREERLRNELAAARTLDALRRIAGDARTLVGEATSYVFKEMPAAHLQQQQAQRQARDLSQARAQIEQLETGAAKDRAAARASLAQAGGMLDDERRKSEQLRGDLAEANLSNAALSKRADAAEQKLTGAVKARQQVERTAADAERALARERAAAASAGEELKQARIEREAAEQERTRAVSAKERAEQTTTETAQALARERATAVLNRQDLDKARIERAATQALLLRVAKLQEALDEQREATVSLARDLTAARADNDRLRTERRSAQVEPPAKPRSARPAAAGQVKAVSQKTGKVRNPSRVTRVRSITLPYSLLPTSATSQ</sequence>
<gene>
    <name evidence="3" type="ordered locus">Mesop_1538</name>
</gene>
<organism evidence="3 4">
    <name type="scientific">Mesorhizobium opportunistum (strain LMG 24607 / HAMBI 3007 / WSM2075)</name>
    <dbReference type="NCBI Taxonomy" id="536019"/>
    <lineage>
        <taxon>Bacteria</taxon>
        <taxon>Pseudomonadati</taxon>
        <taxon>Pseudomonadota</taxon>
        <taxon>Alphaproteobacteria</taxon>
        <taxon>Hyphomicrobiales</taxon>
        <taxon>Phyllobacteriaceae</taxon>
        <taxon>Mesorhizobium</taxon>
    </lineage>
</organism>
<evidence type="ECO:0008006" key="5">
    <source>
        <dbReference type="Google" id="ProtNLM"/>
    </source>
</evidence>
<dbReference type="KEGG" id="mop:Mesop_1538"/>
<evidence type="ECO:0000256" key="1">
    <source>
        <dbReference type="SAM" id="Coils"/>
    </source>
</evidence>
<evidence type="ECO:0000313" key="4">
    <source>
        <dbReference type="Proteomes" id="UP000001623"/>
    </source>
</evidence>
<keyword evidence="1" id="KW-0175">Coiled coil</keyword>
<feature type="compositionally biased region" description="Basic and acidic residues" evidence="2">
    <location>
        <begin position="257"/>
        <end position="269"/>
    </location>
</feature>
<dbReference type="STRING" id="536019.Mesop_1538"/>